<dbReference type="EMBL" id="JADKYU010000689">
    <property type="protein sequence ID" value="MBF4985240.1"/>
    <property type="molecule type" value="Genomic_DNA"/>
</dbReference>
<organism evidence="1 2">
    <name type="scientific">Nonlabens mediterrranea</name>
    <dbReference type="NCBI Taxonomy" id="1419947"/>
    <lineage>
        <taxon>Bacteria</taxon>
        <taxon>Pseudomonadati</taxon>
        <taxon>Bacteroidota</taxon>
        <taxon>Flavobacteriia</taxon>
        <taxon>Flavobacteriales</taxon>
        <taxon>Flavobacteriaceae</taxon>
        <taxon>Nonlabens</taxon>
    </lineage>
</organism>
<dbReference type="Pfam" id="PF20113">
    <property type="entry name" value="DUF6503"/>
    <property type="match status" value="1"/>
</dbReference>
<evidence type="ECO:0000313" key="2">
    <source>
        <dbReference type="Proteomes" id="UP001194729"/>
    </source>
</evidence>
<sequence length="249" mass="28916">MKKIIYIILCIATITIQSCSNKSTLNADQIIDKAIHAHGGHLLEQSTMVFNFRDVRYRAIRNNGEYEFTRIFKNDSSTVVDMFSNYKSMRLINDIPQRVADSVMNGYVSGVNSVIYFAQLPYSLDGPAVNRELIGEKIINNQPYYKVKITFDPNGGGEDHEDEFIYWIQKETYLVDYLAYSYCEEECGYRFRESINRRSISGVMIQDYNNYKETIQDPDLSHMDQLFLDQKLDLLSKIILENVTIDIKD</sequence>
<evidence type="ECO:0000313" key="1">
    <source>
        <dbReference type="EMBL" id="MBF4985240.1"/>
    </source>
</evidence>
<accession>A0ABS0A7C0</accession>
<keyword evidence="2" id="KW-1185">Reference proteome</keyword>
<protein>
    <submittedName>
        <fullName evidence="1">Deoxyribose-phosphate aldolase</fullName>
    </submittedName>
</protein>
<comment type="caution">
    <text evidence="1">The sequence shown here is derived from an EMBL/GenBank/DDBJ whole genome shotgun (WGS) entry which is preliminary data.</text>
</comment>
<proteinExistence type="predicted"/>
<dbReference type="Proteomes" id="UP001194729">
    <property type="component" value="Unassembled WGS sequence"/>
</dbReference>
<name>A0ABS0A7C0_9FLAO</name>
<dbReference type="InterPro" id="IPR045444">
    <property type="entry name" value="DUF6503"/>
</dbReference>
<gene>
    <name evidence="1" type="ORF">FNJ87_13180</name>
</gene>
<dbReference type="PROSITE" id="PS51257">
    <property type="entry name" value="PROKAR_LIPOPROTEIN"/>
    <property type="match status" value="1"/>
</dbReference>
<reference evidence="1 2" key="1">
    <citation type="submission" date="2020-11" db="EMBL/GenBank/DDBJ databases">
        <title>P. mediterranea TC4 genome.</title>
        <authorList>
            <person name="Molmeret M."/>
        </authorList>
    </citation>
    <scope>NUCLEOTIDE SEQUENCE [LARGE SCALE GENOMIC DNA]</scope>
    <source>
        <strain evidence="1 2">TC4</strain>
    </source>
</reference>